<keyword evidence="5" id="KW-0560">Oxidoreductase</keyword>
<dbReference type="CDD" id="cd07363">
    <property type="entry name" value="45_DOPA_Dioxygenase"/>
    <property type="match status" value="1"/>
</dbReference>
<protein>
    <submittedName>
        <fullName evidence="7">Extradiol ring-cleavage dioxygenase</fullName>
    </submittedName>
</protein>
<feature type="domain" description="Extradiol ring-cleavage dioxygenase class III enzyme subunit B" evidence="6">
    <location>
        <begin position="14"/>
        <end position="259"/>
    </location>
</feature>
<dbReference type="GO" id="GO:0008270">
    <property type="term" value="F:zinc ion binding"/>
    <property type="evidence" value="ECO:0007669"/>
    <property type="project" value="InterPro"/>
</dbReference>
<dbReference type="InterPro" id="IPR014436">
    <property type="entry name" value="Extradiol_dOase_DODA"/>
</dbReference>
<evidence type="ECO:0000313" key="8">
    <source>
        <dbReference type="Proteomes" id="UP000800092"/>
    </source>
</evidence>
<dbReference type="PANTHER" id="PTHR30096">
    <property type="entry name" value="4,5-DOPA DIOXYGENASE EXTRADIOL-LIKE PROTEIN"/>
    <property type="match status" value="1"/>
</dbReference>
<dbReference type="Gene3D" id="3.40.830.10">
    <property type="entry name" value="LigB-like"/>
    <property type="match status" value="1"/>
</dbReference>
<keyword evidence="8" id="KW-1185">Reference proteome</keyword>
<dbReference type="AlphaFoldDB" id="A0A6A6H294"/>
<dbReference type="InterPro" id="IPR004183">
    <property type="entry name" value="Xdiol_dOase_suB"/>
</dbReference>
<evidence type="ECO:0000256" key="3">
    <source>
        <dbReference type="ARBA" id="ARBA00022723"/>
    </source>
</evidence>
<keyword evidence="7" id="KW-0223">Dioxygenase</keyword>
<dbReference type="EMBL" id="ML991818">
    <property type="protein sequence ID" value="KAF2232204.1"/>
    <property type="molecule type" value="Genomic_DNA"/>
</dbReference>
<comment type="similarity">
    <text evidence="2">Belongs to the DODA-type extradiol aromatic ring-opening dioxygenase family.</text>
</comment>
<organism evidence="7 8">
    <name type="scientific">Viridothelium virens</name>
    <name type="common">Speckled blister lichen</name>
    <name type="synonym">Trypethelium virens</name>
    <dbReference type="NCBI Taxonomy" id="1048519"/>
    <lineage>
        <taxon>Eukaryota</taxon>
        <taxon>Fungi</taxon>
        <taxon>Dikarya</taxon>
        <taxon>Ascomycota</taxon>
        <taxon>Pezizomycotina</taxon>
        <taxon>Dothideomycetes</taxon>
        <taxon>Dothideomycetes incertae sedis</taxon>
        <taxon>Trypetheliales</taxon>
        <taxon>Trypetheliaceae</taxon>
        <taxon>Viridothelium</taxon>
    </lineage>
</organism>
<dbReference type="PANTHER" id="PTHR30096:SF0">
    <property type="entry name" value="4,5-DOPA DIOXYGENASE EXTRADIOL-LIKE PROTEIN"/>
    <property type="match status" value="1"/>
</dbReference>
<reference evidence="7" key="1">
    <citation type="journal article" date="2020" name="Stud. Mycol.">
        <title>101 Dothideomycetes genomes: a test case for predicting lifestyles and emergence of pathogens.</title>
        <authorList>
            <person name="Haridas S."/>
            <person name="Albert R."/>
            <person name="Binder M."/>
            <person name="Bloem J."/>
            <person name="Labutti K."/>
            <person name="Salamov A."/>
            <person name="Andreopoulos B."/>
            <person name="Baker S."/>
            <person name="Barry K."/>
            <person name="Bills G."/>
            <person name="Bluhm B."/>
            <person name="Cannon C."/>
            <person name="Castanera R."/>
            <person name="Culley D."/>
            <person name="Daum C."/>
            <person name="Ezra D."/>
            <person name="Gonzalez J."/>
            <person name="Henrissat B."/>
            <person name="Kuo A."/>
            <person name="Liang C."/>
            <person name="Lipzen A."/>
            <person name="Lutzoni F."/>
            <person name="Magnuson J."/>
            <person name="Mondo S."/>
            <person name="Nolan M."/>
            <person name="Ohm R."/>
            <person name="Pangilinan J."/>
            <person name="Park H.-J."/>
            <person name="Ramirez L."/>
            <person name="Alfaro M."/>
            <person name="Sun H."/>
            <person name="Tritt A."/>
            <person name="Yoshinaga Y."/>
            <person name="Zwiers L.-H."/>
            <person name="Turgeon B."/>
            <person name="Goodwin S."/>
            <person name="Spatafora J."/>
            <person name="Crous P."/>
            <person name="Grigoriev I."/>
        </authorList>
    </citation>
    <scope>NUCLEOTIDE SEQUENCE</scope>
    <source>
        <strain evidence="7">Tuck. ex Michener</strain>
    </source>
</reference>
<evidence type="ECO:0000256" key="4">
    <source>
        <dbReference type="ARBA" id="ARBA00022833"/>
    </source>
</evidence>
<evidence type="ECO:0000256" key="1">
    <source>
        <dbReference type="ARBA" id="ARBA00001947"/>
    </source>
</evidence>
<name>A0A6A6H294_VIRVR</name>
<keyword evidence="3" id="KW-0479">Metal-binding</keyword>
<dbReference type="OrthoDB" id="7396853at2759"/>
<dbReference type="GO" id="GO:0008198">
    <property type="term" value="F:ferrous iron binding"/>
    <property type="evidence" value="ECO:0007669"/>
    <property type="project" value="InterPro"/>
</dbReference>
<dbReference type="Pfam" id="PF02900">
    <property type="entry name" value="LigB"/>
    <property type="match status" value="1"/>
</dbReference>
<sequence>MAPVVDSSPARLPVYFISHGAPTLVGSAHPARSELSEIGKEIMTVNRPEAVVVFSAHWQASRDNVEVNIDESTDIIYDFPDDWPQEFRQIKYPHTGSKVVAESVMTKLQNAGIQAKAACRGLDHGIWPAFICLFDPVENPLRIPIVQVSLFGTEDPNQHYRLGQAIASLRDERVQIITSGMSVHNLEDYLSNMDNLEAKPYALNFDEALKCAVEQEPKVRQQKMAALLDREDFEQAHPTLEHLLPIYVSAGAAGEDVGERLWTMHEAGLGWGLFRFGKVPVAS</sequence>
<evidence type="ECO:0000256" key="5">
    <source>
        <dbReference type="ARBA" id="ARBA00023002"/>
    </source>
</evidence>
<dbReference type="GO" id="GO:0016702">
    <property type="term" value="F:oxidoreductase activity, acting on single donors with incorporation of molecular oxygen, incorporation of two atoms of oxygen"/>
    <property type="evidence" value="ECO:0007669"/>
    <property type="project" value="UniProtKB-ARBA"/>
</dbReference>
<gene>
    <name evidence="7" type="ORF">EV356DRAFT_450580</name>
</gene>
<dbReference type="SUPFAM" id="SSF53213">
    <property type="entry name" value="LigB-like"/>
    <property type="match status" value="1"/>
</dbReference>
<evidence type="ECO:0000259" key="6">
    <source>
        <dbReference type="Pfam" id="PF02900"/>
    </source>
</evidence>
<evidence type="ECO:0000313" key="7">
    <source>
        <dbReference type="EMBL" id="KAF2232204.1"/>
    </source>
</evidence>
<accession>A0A6A6H294</accession>
<evidence type="ECO:0000256" key="2">
    <source>
        <dbReference type="ARBA" id="ARBA00007581"/>
    </source>
</evidence>
<keyword evidence="4" id="KW-0862">Zinc</keyword>
<dbReference type="PIRSF" id="PIRSF006157">
    <property type="entry name" value="Doxgns_DODA"/>
    <property type="match status" value="1"/>
</dbReference>
<comment type="cofactor">
    <cofactor evidence="1">
        <name>Zn(2+)</name>
        <dbReference type="ChEBI" id="CHEBI:29105"/>
    </cofactor>
</comment>
<proteinExistence type="inferred from homology"/>
<dbReference type="Proteomes" id="UP000800092">
    <property type="component" value="Unassembled WGS sequence"/>
</dbReference>